<dbReference type="OrthoDB" id="9804819at2"/>
<dbReference type="PROSITE" id="PS50893">
    <property type="entry name" value="ABC_TRANSPORTER_2"/>
    <property type="match status" value="1"/>
</dbReference>
<evidence type="ECO:0000313" key="5">
    <source>
        <dbReference type="EMBL" id="ASV67326.1"/>
    </source>
</evidence>
<dbReference type="InterPro" id="IPR003439">
    <property type="entry name" value="ABC_transporter-like_ATP-bd"/>
</dbReference>
<dbReference type="InterPro" id="IPR027417">
    <property type="entry name" value="P-loop_NTPase"/>
</dbReference>
<evidence type="ECO:0000256" key="3">
    <source>
        <dbReference type="ARBA" id="ARBA00022840"/>
    </source>
</evidence>
<dbReference type="RefSeq" id="WP_095370900.1">
    <property type="nucleotide sequence ID" value="NZ_CP022983.1"/>
</dbReference>
<dbReference type="CDD" id="cd03230">
    <property type="entry name" value="ABC_DR_subfamily_A"/>
    <property type="match status" value="1"/>
</dbReference>
<organism evidence="5 6">
    <name type="scientific">Cytobacillus kochii</name>
    <dbReference type="NCBI Taxonomy" id="859143"/>
    <lineage>
        <taxon>Bacteria</taxon>
        <taxon>Bacillati</taxon>
        <taxon>Bacillota</taxon>
        <taxon>Bacilli</taxon>
        <taxon>Bacillales</taxon>
        <taxon>Bacillaceae</taxon>
        <taxon>Cytobacillus</taxon>
    </lineage>
</organism>
<dbReference type="PANTHER" id="PTHR42711:SF13">
    <property type="entry name" value="ABC TRANSPORTER, ATP-BINDING PROTEIN"/>
    <property type="match status" value="1"/>
</dbReference>
<keyword evidence="3 5" id="KW-0067">ATP-binding</keyword>
<reference evidence="5 6" key="1">
    <citation type="submission" date="2017-08" db="EMBL/GenBank/DDBJ databases">
        <title>Complete Genome Sequence of Bacillus kochii Oregon-R-modENCODE STRAIN BDGP4, isolated from Drosophila melanogaster gut.</title>
        <authorList>
            <person name="Wan K.H."/>
            <person name="Yu C."/>
            <person name="Park S."/>
            <person name="Hammonds A.S."/>
            <person name="Booth B.W."/>
            <person name="Celniker S.E."/>
        </authorList>
    </citation>
    <scope>NUCLEOTIDE SEQUENCE [LARGE SCALE GENOMIC DNA]</scope>
    <source>
        <strain evidence="5 6">BDGP4</strain>
    </source>
</reference>
<dbReference type="PANTHER" id="PTHR42711">
    <property type="entry name" value="ABC TRANSPORTER ATP-BINDING PROTEIN"/>
    <property type="match status" value="1"/>
</dbReference>
<name>A0A248TGJ5_9BACI</name>
<protein>
    <submittedName>
        <fullName evidence="5">Bacitracin ABC transporter ATP-binding protein</fullName>
    </submittedName>
</protein>
<dbReference type="AlphaFoldDB" id="A0A248TGJ5"/>
<dbReference type="InterPro" id="IPR050763">
    <property type="entry name" value="ABC_transporter_ATP-binding"/>
</dbReference>
<evidence type="ECO:0000259" key="4">
    <source>
        <dbReference type="PROSITE" id="PS50893"/>
    </source>
</evidence>
<sequence>MENVIEVRDLEKSFQNQLALKKVSFQVRKGETIGFLGPSGSGKTTTIKILTAQLHATAGEVKVFGEPIAKLKDPIYMKRIGILTDNSGLYERLSIYDNLALYCDLYEVDKKRINEVLTTVNLIEESKKIVQKLSKGMKQRVTLARAMLHKPDLLFLDEPTSALDPVNTMHIHQGLKKLNEEGTTIFLTTHDMQEAETICDRVAFLHNGEISLIDTPENIKTQQSSSSISLLLRNNRKVVVQKDEAGAKEIYNYIKDGEIVTIHSDEPTLGDVFVKLTGRKLS</sequence>
<dbReference type="GO" id="GO:0016887">
    <property type="term" value="F:ATP hydrolysis activity"/>
    <property type="evidence" value="ECO:0007669"/>
    <property type="project" value="InterPro"/>
</dbReference>
<dbReference type="Pfam" id="PF00005">
    <property type="entry name" value="ABC_tran"/>
    <property type="match status" value="1"/>
</dbReference>
<dbReference type="InterPro" id="IPR017871">
    <property type="entry name" value="ABC_transporter-like_CS"/>
</dbReference>
<evidence type="ECO:0000256" key="1">
    <source>
        <dbReference type="ARBA" id="ARBA00022448"/>
    </source>
</evidence>
<dbReference type="GO" id="GO:0005524">
    <property type="term" value="F:ATP binding"/>
    <property type="evidence" value="ECO:0007669"/>
    <property type="project" value="UniProtKB-KW"/>
</dbReference>
<keyword evidence="6" id="KW-1185">Reference proteome</keyword>
<dbReference type="Gene3D" id="3.40.50.300">
    <property type="entry name" value="P-loop containing nucleotide triphosphate hydrolases"/>
    <property type="match status" value="1"/>
</dbReference>
<dbReference type="EMBL" id="CP022983">
    <property type="protein sequence ID" value="ASV67326.1"/>
    <property type="molecule type" value="Genomic_DNA"/>
</dbReference>
<dbReference type="Proteomes" id="UP000215137">
    <property type="component" value="Chromosome"/>
</dbReference>
<dbReference type="KEGG" id="bko:CKF48_08325"/>
<evidence type="ECO:0000256" key="2">
    <source>
        <dbReference type="ARBA" id="ARBA00022741"/>
    </source>
</evidence>
<keyword evidence="1" id="KW-0813">Transport</keyword>
<proteinExistence type="predicted"/>
<accession>A0A248TGJ5</accession>
<feature type="domain" description="ABC transporter" evidence="4">
    <location>
        <begin position="5"/>
        <end position="232"/>
    </location>
</feature>
<dbReference type="SUPFAM" id="SSF52540">
    <property type="entry name" value="P-loop containing nucleoside triphosphate hydrolases"/>
    <property type="match status" value="1"/>
</dbReference>
<dbReference type="InterPro" id="IPR003593">
    <property type="entry name" value="AAA+_ATPase"/>
</dbReference>
<gene>
    <name evidence="5" type="ORF">CKF48_08325</name>
</gene>
<keyword evidence="2" id="KW-0547">Nucleotide-binding</keyword>
<evidence type="ECO:0000313" key="6">
    <source>
        <dbReference type="Proteomes" id="UP000215137"/>
    </source>
</evidence>
<dbReference type="PROSITE" id="PS00211">
    <property type="entry name" value="ABC_TRANSPORTER_1"/>
    <property type="match status" value="1"/>
</dbReference>
<dbReference type="SMART" id="SM00382">
    <property type="entry name" value="AAA"/>
    <property type="match status" value="1"/>
</dbReference>